<reference evidence="1 2" key="1">
    <citation type="submission" date="2019-06" db="EMBL/GenBank/DDBJ databases">
        <title>Genomic insights into carbon and energy metabolism of Deferribacter autotrophicus revealed new metabolic traits in the phylum Deferribacteres.</title>
        <authorList>
            <person name="Slobodkin A.I."/>
            <person name="Slobodkina G.B."/>
            <person name="Allioux M."/>
            <person name="Alain K."/>
            <person name="Jebbar M."/>
            <person name="Shadrin V."/>
            <person name="Kublanov I.V."/>
            <person name="Toshchakov S.V."/>
            <person name="Bonch-Osmolovskaya E.A."/>
        </authorList>
    </citation>
    <scope>NUCLEOTIDE SEQUENCE [LARGE SCALE GENOMIC DNA]</scope>
    <source>
        <strain evidence="1 2">SL50</strain>
    </source>
</reference>
<dbReference type="PANTHER" id="PTHR35271">
    <property type="entry name" value="ABC TRANSPORTER, SUBSTRATE-BINDING LIPOPROTEIN-RELATED"/>
    <property type="match status" value="1"/>
</dbReference>
<dbReference type="AlphaFoldDB" id="A0A5A8F6Q2"/>
<dbReference type="PANTHER" id="PTHR35271:SF1">
    <property type="entry name" value="ABC TRANSPORTER, SUBSTRATE-BINDING LIPOPROTEIN"/>
    <property type="match status" value="1"/>
</dbReference>
<dbReference type="OrthoDB" id="9776955at2"/>
<dbReference type="InterPro" id="IPR007487">
    <property type="entry name" value="ABC_transpt-TYRBP-like"/>
</dbReference>
<comment type="caution">
    <text evidence="1">The sequence shown here is derived from an EMBL/GenBank/DDBJ whole genome shotgun (WGS) entry which is preliminary data.</text>
</comment>
<protein>
    <recommendedName>
        <fullName evidence="3">ABC transporter substrate-binding protein</fullName>
    </recommendedName>
</protein>
<proteinExistence type="predicted"/>
<accession>A0A5A8F6Q2</accession>
<evidence type="ECO:0000313" key="2">
    <source>
        <dbReference type="Proteomes" id="UP000322876"/>
    </source>
</evidence>
<dbReference type="EMBL" id="VFJB01000001">
    <property type="protein sequence ID" value="KAA0259335.1"/>
    <property type="molecule type" value="Genomic_DNA"/>
</dbReference>
<dbReference type="Proteomes" id="UP000322876">
    <property type="component" value="Unassembled WGS sequence"/>
</dbReference>
<dbReference type="Pfam" id="PF04392">
    <property type="entry name" value="ABC_sub_bind"/>
    <property type="match status" value="1"/>
</dbReference>
<sequence length="343" mass="39489">MNQIHKLLLSLILLLSLFNFSFAQNLIYIIASYNKNDLCGKPQYDGVINSLEFSGVLEKYNIKSFYLDSKNKKTETVKKLTAQINSKIKKEHPALIITLDDLAFNFFAKTLLFDNTLKLVFSGINKSLMDYNKELNFFDPTTFLPTKNITGVHERLFIENQFEFLYLIYNKVPKVAVLYSTDFIGNILGKQVQEELANSEFINHTAFLPVETTFDLKNAIYKINSGHFDAYIPLTMSIVDPIENEILSINRLIPILTNQINIIDIGVNKEFTKAGFFGGVTVDFYKMGKKAGEKAVKILNGEDIRKIKIEESYDYEIVINKKRMEQLKINFNNELINIVDKFY</sequence>
<keyword evidence="2" id="KW-1185">Reference proteome</keyword>
<organism evidence="1 2">
    <name type="scientific">Deferribacter autotrophicus</name>
    <dbReference type="NCBI Taxonomy" id="500465"/>
    <lineage>
        <taxon>Bacteria</taxon>
        <taxon>Pseudomonadati</taxon>
        <taxon>Deferribacterota</taxon>
        <taxon>Deferribacteres</taxon>
        <taxon>Deferribacterales</taxon>
        <taxon>Deferribacteraceae</taxon>
        <taxon>Deferribacter</taxon>
    </lineage>
</organism>
<name>A0A5A8F6Q2_9BACT</name>
<gene>
    <name evidence="1" type="ORF">FHQ18_00210</name>
</gene>
<dbReference type="Gene3D" id="3.40.50.2300">
    <property type="match status" value="2"/>
</dbReference>
<dbReference type="RefSeq" id="WP_149265156.1">
    <property type="nucleotide sequence ID" value="NZ_VFJB01000001.1"/>
</dbReference>
<evidence type="ECO:0008006" key="3">
    <source>
        <dbReference type="Google" id="ProtNLM"/>
    </source>
</evidence>
<evidence type="ECO:0000313" key="1">
    <source>
        <dbReference type="EMBL" id="KAA0259335.1"/>
    </source>
</evidence>